<reference evidence="1" key="1">
    <citation type="submission" date="2020-06" db="EMBL/GenBank/DDBJ databases">
        <authorList>
            <person name="Li T."/>
            <person name="Hu X."/>
            <person name="Zhang T."/>
            <person name="Song X."/>
            <person name="Zhang H."/>
            <person name="Dai N."/>
            <person name="Sheng W."/>
            <person name="Hou X."/>
            <person name="Wei L."/>
        </authorList>
    </citation>
    <scope>NUCLEOTIDE SEQUENCE</scope>
    <source>
        <strain evidence="1">K16</strain>
        <tissue evidence="1">Leaf</tissue>
    </source>
</reference>
<dbReference type="Pfam" id="PF07911">
    <property type="entry name" value="DUF1677"/>
    <property type="match status" value="1"/>
</dbReference>
<evidence type="ECO:0008006" key="3">
    <source>
        <dbReference type="Google" id="ProtNLM"/>
    </source>
</evidence>
<dbReference type="Proteomes" id="UP001289374">
    <property type="component" value="Unassembled WGS sequence"/>
</dbReference>
<evidence type="ECO:0000313" key="2">
    <source>
        <dbReference type="Proteomes" id="UP001289374"/>
    </source>
</evidence>
<name>A0AAE1WKM0_9LAMI</name>
<dbReference type="EMBL" id="JACGWL010000009">
    <property type="protein sequence ID" value="KAK4395055.1"/>
    <property type="molecule type" value="Genomic_DNA"/>
</dbReference>
<evidence type="ECO:0000313" key="1">
    <source>
        <dbReference type="EMBL" id="KAK4395055.1"/>
    </source>
</evidence>
<gene>
    <name evidence="1" type="ORF">Sango_1659800</name>
</gene>
<sequence length="288" mass="32403">MSTSIISDSMVITPGPDGSAVTGAVSKISGQIDVDFAKCDCCGLTEECTLSYIETTRERYGGKWICGLCAEAVKYEILRCQKLISPDEAMARHFSFCNKFRASGPPQDPTVHLIRAMTQVLRKSLESPKSMRSMPSSPTNKRGELNMKGTVLARSESCMPSLTLVDATAYCGVDEVLQLGKTARGRNKAGWLCLGWFWTPCAETIIIIHVTRNHMRSILRCDCLNFEVSRPLKLTNKKERFWYQEALEVREMFLFCPQNCWWKIVTVGQLLALRHTHHCQMATFGLME</sequence>
<organism evidence="1 2">
    <name type="scientific">Sesamum angolense</name>
    <dbReference type="NCBI Taxonomy" id="2727404"/>
    <lineage>
        <taxon>Eukaryota</taxon>
        <taxon>Viridiplantae</taxon>
        <taxon>Streptophyta</taxon>
        <taxon>Embryophyta</taxon>
        <taxon>Tracheophyta</taxon>
        <taxon>Spermatophyta</taxon>
        <taxon>Magnoliopsida</taxon>
        <taxon>eudicotyledons</taxon>
        <taxon>Gunneridae</taxon>
        <taxon>Pentapetalae</taxon>
        <taxon>asterids</taxon>
        <taxon>lamiids</taxon>
        <taxon>Lamiales</taxon>
        <taxon>Pedaliaceae</taxon>
        <taxon>Sesamum</taxon>
    </lineage>
</organism>
<keyword evidence="2" id="KW-1185">Reference proteome</keyword>
<protein>
    <recommendedName>
        <fullName evidence="3">DUF1677 family protein</fullName>
    </recommendedName>
</protein>
<comment type="caution">
    <text evidence="1">The sequence shown here is derived from an EMBL/GenBank/DDBJ whole genome shotgun (WGS) entry which is preliminary data.</text>
</comment>
<dbReference type="PANTHER" id="PTHR33108:SF32">
    <property type="entry name" value="DUF1677 FAMILY PROTEIN (DUF1677)"/>
    <property type="match status" value="1"/>
</dbReference>
<dbReference type="PANTHER" id="PTHR33108">
    <property type="entry name" value="OS01G0745000 PROTEIN"/>
    <property type="match status" value="1"/>
</dbReference>
<dbReference type="InterPro" id="IPR012876">
    <property type="entry name" value="DUF1677_pln"/>
</dbReference>
<dbReference type="AlphaFoldDB" id="A0AAE1WKM0"/>
<accession>A0AAE1WKM0</accession>
<reference evidence="1" key="2">
    <citation type="journal article" date="2024" name="Plant">
        <title>Genomic evolution and insights into agronomic trait innovations of Sesamum species.</title>
        <authorList>
            <person name="Miao H."/>
            <person name="Wang L."/>
            <person name="Qu L."/>
            <person name="Liu H."/>
            <person name="Sun Y."/>
            <person name="Le M."/>
            <person name="Wang Q."/>
            <person name="Wei S."/>
            <person name="Zheng Y."/>
            <person name="Lin W."/>
            <person name="Duan Y."/>
            <person name="Cao H."/>
            <person name="Xiong S."/>
            <person name="Wang X."/>
            <person name="Wei L."/>
            <person name="Li C."/>
            <person name="Ma Q."/>
            <person name="Ju M."/>
            <person name="Zhao R."/>
            <person name="Li G."/>
            <person name="Mu C."/>
            <person name="Tian Q."/>
            <person name="Mei H."/>
            <person name="Zhang T."/>
            <person name="Gao T."/>
            <person name="Zhang H."/>
        </authorList>
    </citation>
    <scope>NUCLEOTIDE SEQUENCE</scope>
    <source>
        <strain evidence="1">K16</strain>
    </source>
</reference>
<proteinExistence type="predicted"/>